<keyword evidence="3 6" id="KW-0862">Zinc</keyword>
<dbReference type="Gene3D" id="3.40.50.300">
    <property type="entry name" value="P-loop containing nucleotide triphosphate hydrolases"/>
    <property type="match status" value="1"/>
</dbReference>
<keyword evidence="5 6" id="KW-0143">Chaperone</keyword>
<dbReference type="PANTHER" id="PTHR48102:SF7">
    <property type="entry name" value="ATP-DEPENDENT CLP PROTEASE ATP-BINDING SUBUNIT CLPX-LIKE, MITOCHONDRIAL"/>
    <property type="match status" value="1"/>
</dbReference>
<sequence>MAKFEDKKQLKCSFCGKNQDQVKRLIAGPGVYICDECIDLCSDIIQDEFEDNVELDTTALPKPTEIKAYLDQYVIGQDRAKKALSVAVYNHYKRVKANMIDDDIELQKSNILLLGPTGSGKTLLAQTLAKFLNVPFAIADATTLTEAGYVGEDVENILLKLIQNADYDVEKAEKGIIYIDEIDKIARKSENPSITRDVSGEGVQQALLKILEGTTASVPPQGGRKHPHQEFIQINTSNILFICGGAFDGIEKIIQKRTRVSTMGFGAEIQSKETKDVGEALKNILPEDLLKFGLIPEFVGRLPMVVSLESLDQDALINILSQPKNALVKQYNKLFEIDNVELEFTEDALKAIADEAIARKTGARGLRAIVEDIMIDVMFDVPSDENISKVIITEATIKSKQLPELVRLGENEVRPALKSKKTKKRKGMETA</sequence>
<keyword evidence="1 6" id="KW-0479">Metal-binding</keyword>
<dbReference type="InterPro" id="IPR038366">
    <property type="entry name" value="Znf_CppX_C4_sf"/>
</dbReference>
<dbReference type="GO" id="GO:0008233">
    <property type="term" value="F:peptidase activity"/>
    <property type="evidence" value="ECO:0007669"/>
    <property type="project" value="UniProtKB-KW"/>
</dbReference>
<feature type="binding site" evidence="6 7">
    <location>
        <position position="12"/>
    </location>
    <ligand>
        <name>Zn(2+)</name>
        <dbReference type="ChEBI" id="CHEBI:29105"/>
    </ligand>
</feature>
<keyword evidence="10" id="KW-1185">Reference proteome</keyword>
<gene>
    <name evidence="6 9" type="primary">clpX</name>
    <name evidence="9" type="ORF">H6A19_13620</name>
</gene>
<feature type="binding site" evidence="6">
    <location>
        <begin position="116"/>
        <end position="123"/>
    </location>
    <ligand>
        <name>ATP</name>
        <dbReference type="ChEBI" id="CHEBI:30616"/>
    </ligand>
</feature>
<dbReference type="InterPro" id="IPR027417">
    <property type="entry name" value="P-loop_NTPase"/>
</dbReference>
<accession>A0ABS2FK59</accession>
<reference evidence="9 10" key="1">
    <citation type="journal article" date="2021" name="Sci. Rep.">
        <title>The distribution of antibiotic resistance genes in chicken gut microbiota commensals.</title>
        <authorList>
            <person name="Juricova H."/>
            <person name="Matiasovicova J."/>
            <person name="Kubasova T."/>
            <person name="Cejkova D."/>
            <person name="Rychlik I."/>
        </authorList>
    </citation>
    <scope>NUCLEOTIDE SEQUENCE [LARGE SCALE GENOMIC DNA]</scope>
    <source>
        <strain evidence="9 10">An435</strain>
    </source>
</reference>
<dbReference type="InterPro" id="IPR004487">
    <property type="entry name" value="Clp_protease_ATP-bd_su_ClpX"/>
</dbReference>
<keyword evidence="4 6" id="KW-0067">ATP-binding</keyword>
<organism evidence="9 10">
    <name type="scientific">Clostridium saudiense</name>
    <dbReference type="NCBI Taxonomy" id="1414720"/>
    <lineage>
        <taxon>Bacteria</taxon>
        <taxon>Bacillati</taxon>
        <taxon>Bacillota</taxon>
        <taxon>Clostridia</taxon>
        <taxon>Eubacteriales</taxon>
        <taxon>Clostridiaceae</taxon>
        <taxon>Clostridium</taxon>
    </lineage>
</organism>
<evidence type="ECO:0000256" key="3">
    <source>
        <dbReference type="ARBA" id="ARBA00022833"/>
    </source>
</evidence>
<dbReference type="NCBIfam" id="NF003745">
    <property type="entry name" value="PRK05342.1"/>
    <property type="match status" value="1"/>
</dbReference>
<dbReference type="HAMAP" id="MF_00175">
    <property type="entry name" value="ClpX"/>
    <property type="match status" value="1"/>
</dbReference>
<keyword evidence="2 6" id="KW-0547">Nucleotide-binding</keyword>
<comment type="function">
    <text evidence="6">ATP-dependent specificity component of the Clp protease. It directs the protease to specific substrates. Can perform chaperone functions in the absence of ClpP.</text>
</comment>
<evidence type="ECO:0000259" key="8">
    <source>
        <dbReference type="PROSITE" id="PS51902"/>
    </source>
</evidence>
<dbReference type="Gene3D" id="1.10.8.60">
    <property type="match status" value="1"/>
</dbReference>
<comment type="caution">
    <text evidence="9">The sequence shown here is derived from an EMBL/GenBank/DDBJ whole genome shotgun (WGS) entry which is preliminary data.</text>
</comment>
<keyword evidence="9" id="KW-0378">Hydrolase</keyword>
<dbReference type="InterPro" id="IPR003593">
    <property type="entry name" value="AAA+_ATPase"/>
</dbReference>
<dbReference type="Pfam" id="PF06689">
    <property type="entry name" value="zf-C4_ClpX"/>
    <property type="match status" value="1"/>
</dbReference>
<keyword evidence="9" id="KW-0645">Protease</keyword>
<dbReference type="InterPro" id="IPR050052">
    <property type="entry name" value="ATP-dep_Clp_protease_ClpX"/>
</dbReference>
<evidence type="ECO:0000256" key="2">
    <source>
        <dbReference type="ARBA" id="ARBA00022741"/>
    </source>
</evidence>
<evidence type="ECO:0000256" key="4">
    <source>
        <dbReference type="ARBA" id="ARBA00022840"/>
    </source>
</evidence>
<dbReference type="SMART" id="SM01086">
    <property type="entry name" value="ClpB_D2-small"/>
    <property type="match status" value="1"/>
</dbReference>
<dbReference type="PANTHER" id="PTHR48102">
    <property type="entry name" value="ATP-DEPENDENT CLP PROTEASE ATP-BINDING SUBUNIT CLPX-LIKE, MITOCHONDRIAL-RELATED"/>
    <property type="match status" value="1"/>
</dbReference>
<dbReference type="InterPro" id="IPR010603">
    <property type="entry name" value="Znf_CppX_C4"/>
</dbReference>
<dbReference type="RefSeq" id="WP_133015724.1">
    <property type="nucleotide sequence ID" value="NZ_JACJLL010000106.1"/>
</dbReference>
<dbReference type="CDD" id="cd19497">
    <property type="entry name" value="RecA-like_ClpX"/>
    <property type="match status" value="1"/>
</dbReference>
<dbReference type="EMBL" id="JACJLL010000106">
    <property type="protein sequence ID" value="MBM6820357.1"/>
    <property type="molecule type" value="Genomic_DNA"/>
</dbReference>
<evidence type="ECO:0000313" key="10">
    <source>
        <dbReference type="Proteomes" id="UP000767334"/>
    </source>
</evidence>
<dbReference type="GO" id="GO:0006508">
    <property type="term" value="P:proteolysis"/>
    <property type="evidence" value="ECO:0007669"/>
    <property type="project" value="UniProtKB-KW"/>
</dbReference>
<dbReference type="InterPro" id="IPR003959">
    <property type="entry name" value="ATPase_AAA_core"/>
</dbReference>
<feature type="binding site" evidence="6 7">
    <location>
        <position position="15"/>
    </location>
    <ligand>
        <name>Zn(2+)</name>
        <dbReference type="ChEBI" id="CHEBI:29105"/>
    </ligand>
</feature>
<evidence type="ECO:0000256" key="6">
    <source>
        <dbReference type="HAMAP-Rule" id="MF_00175"/>
    </source>
</evidence>
<dbReference type="Pfam" id="PF10431">
    <property type="entry name" value="ClpB_D2-small"/>
    <property type="match status" value="1"/>
</dbReference>
<comment type="subunit">
    <text evidence="6">Component of the ClpX-ClpP complex. Forms a hexameric ring that, in the presence of ATP, binds to fourteen ClpP subunits assembled into a disk-like structure with a central cavity, resembling the structure of eukaryotic proteasomes.</text>
</comment>
<evidence type="ECO:0000313" key="9">
    <source>
        <dbReference type="EMBL" id="MBM6820357.1"/>
    </source>
</evidence>
<dbReference type="InterPro" id="IPR046425">
    <property type="entry name" value="ClpX_bact"/>
</dbReference>
<feature type="binding site" evidence="6 7">
    <location>
        <position position="34"/>
    </location>
    <ligand>
        <name>Zn(2+)</name>
        <dbReference type="ChEBI" id="CHEBI:29105"/>
    </ligand>
</feature>
<dbReference type="Pfam" id="PF07724">
    <property type="entry name" value="AAA_2"/>
    <property type="match status" value="1"/>
</dbReference>
<dbReference type="PROSITE" id="PS51902">
    <property type="entry name" value="CLPX_ZB"/>
    <property type="match status" value="1"/>
</dbReference>
<dbReference type="NCBIfam" id="TIGR00382">
    <property type="entry name" value="clpX"/>
    <property type="match status" value="1"/>
</dbReference>
<feature type="domain" description="ClpX-type ZB" evidence="8">
    <location>
        <begin position="1"/>
        <end position="53"/>
    </location>
</feature>
<dbReference type="Proteomes" id="UP000767334">
    <property type="component" value="Unassembled WGS sequence"/>
</dbReference>
<dbReference type="InterPro" id="IPR019489">
    <property type="entry name" value="Clp_ATPase_C"/>
</dbReference>
<protein>
    <recommendedName>
        <fullName evidence="6">ATP-dependent Clp protease ATP-binding subunit ClpX</fullName>
    </recommendedName>
</protein>
<evidence type="ECO:0000256" key="5">
    <source>
        <dbReference type="ARBA" id="ARBA00023186"/>
    </source>
</evidence>
<name>A0ABS2FK59_9CLOT</name>
<dbReference type="SMART" id="SM00994">
    <property type="entry name" value="zf-C4_ClpX"/>
    <property type="match status" value="1"/>
</dbReference>
<dbReference type="GO" id="GO:0005524">
    <property type="term" value="F:ATP binding"/>
    <property type="evidence" value="ECO:0007669"/>
    <property type="project" value="UniProtKB-KW"/>
</dbReference>
<dbReference type="Gene3D" id="6.20.220.10">
    <property type="entry name" value="ClpX chaperone, C4-type zinc finger domain"/>
    <property type="match status" value="1"/>
</dbReference>
<evidence type="ECO:0000256" key="7">
    <source>
        <dbReference type="PROSITE-ProRule" id="PRU01250"/>
    </source>
</evidence>
<comment type="similarity">
    <text evidence="6 7">Belongs to the ClpX chaperone family.</text>
</comment>
<dbReference type="SUPFAM" id="SSF57716">
    <property type="entry name" value="Glucocorticoid receptor-like (DNA-binding domain)"/>
    <property type="match status" value="1"/>
</dbReference>
<proteinExistence type="inferred from homology"/>
<dbReference type="SUPFAM" id="SSF52540">
    <property type="entry name" value="P-loop containing nucleoside triphosphate hydrolases"/>
    <property type="match status" value="1"/>
</dbReference>
<evidence type="ECO:0000256" key="1">
    <source>
        <dbReference type="ARBA" id="ARBA00022723"/>
    </source>
</evidence>
<feature type="binding site" evidence="6 7">
    <location>
        <position position="37"/>
    </location>
    <ligand>
        <name>Zn(2+)</name>
        <dbReference type="ChEBI" id="CHEBI:29105"/>
    </ligand>
</feature>
<dbReference type="InterPro" id="IPR059188">
    <property type="entry name" value="Znf_CLPX-like"/>
</dbReference>
<dbReference type="SMART" id="SM00382">
    <property type="entry name" value="AAA"/>
    <property type="match status" value="1"/>
</dbReference>